<reference evidence="2 3" key="1">
    <citation type="journal article" date="2014" name="BMC Genomics">
        <title>Genome and secretome analysis of the hemibiotrophic fungal pathogen, Moniliophthora roreri, which causes frosty pod rot disease of cacao: mechanisms of the biotrophic and necrotrophic phases.</title>
        <authorList>
            <person name="Meinhardt L.W."/>
            <person name="Costa G.G.L."/>
            <person name="Thomazella D.P.T."/>
            <person name="Teixeira P.J.P.L."/>
            <person name="Carazzolle M.F."/>
            <person name="Schuster S.C."/>
            <person name="Carlson J.E."/>
            <person name="Guiltinan M.J."/>
            <person name="Mieczkowski P."/>
            <person name="Farmer A."/>
            <person name="Ramaraj T."/>
            <person name="Crozier J."/>
            <person name="Davis R.E."/>
            <person name="Shao J."/>
            <person name="Melnick R.L."/>
            <person name="Pereira G.A.G."/>
            <person name="Bailey B.A."/>
        </authorList>
    </citation>
    <scope>NUCLEOTIDE SEQUENCE [LARGE SCALE GENOMIC DNA]</scope>
    <source>
        <strain evidence="2 3">MCA 2997</strain>
    </source>
</reference>
<name>V2WJW8_MONRO</name>
<dbReference type="OrthoDB" id="3262920at2759"/>
<dbReference type="Proteomes" id="UP000017559">
    <property type="component" value="Unassembled WGS sequence"/>
</dbReference>
<organism evidence="2 3">
    <name type="scientific">Moniliophthora roreri (strain MCA 2997)</name>
    <name type="common">Cocoa frosty pod rot fungus</name>
    <name type="synonym">Crinipellis roreri</name>
    <dbReference type="NCBI Taxonomy" id="1381753"/>
    <lineage>
        <taxon>Eukaryota</taxon>
        <taxon>Fungi</taxon>
        <taxon>Dikarya</taxon>
        <taxon>Basidiomycota</taxon>
        <taxon>Agaricomycotina</taxon>
        <taxon>Agaricomycetes</taxon>
        <taxon>Agaricomycetidae</taxon>
        <taxon>Agaricales</taxon>
        <taxon>Marasmiineae</taxon>
        <taxon>Marasmiaceae</taxon>
        <taxon>Moniliophthora</taxon>
    </lineage>
</organism>
<keyword evidence="3" id="KW-1185">Reference proteome</keyword>
<dbReference type="EMBL" id="AWSO01002178">
    <property type="protein sequence ID" value="ESK81897.1"/>
    <property type="molecule type" value="Genomic_DNA"/>
</dbReference>
<keyword evidence="1" id="KW-0175">Coiled coil</keyword>
<proteinExistence type="predicted"/>
<evidence type="ECO:0000256" key="1">
    <source>
        <dbReference type="SAM" id="Coils"/>
    </source>
</evidence>
<comment type="caution">
    <text evidence="2">The sequence shown here is derived from an EMBL/GenBank/DDBJ whole genome shotgun (WGS) entry which is preliminary data.</text>
</comment>
<dbReference type="Gene3D" id="2.40.70.10">
    <property type="entry name" value="Acid Proteases"/>
    <property type="match status" value="1"/>
</dbReference>
<evidence type="ECO:0000313" key="3">
    <source>
        <dbReference type="Proteomes" id="UP000017559"/>
    </source>
</evidence>
<dbReference type="InterPro" id="IPR021109">
    <property type="entry name" value="Peptidase_aspartic_dom_sf"/>
</dbReference>
<dbReference type="KEGG" id="mrr:Moror_699"/>
<feature type="coiled-coil region" evidence="1">
    <location>
        <begin position="33"/>
        <end position="60"/>
    </location>
</feature>
<dbReference type="HOGENOM" id="CLU_000384_42_7_1"/>
<protein>
    <submittedName>
        <fullName evidence="2">Pro-pol protein</fullName>
    </submittedName>
</protein>
<sequence length="151" mass="17927">MEVVELLVTDLGPEEVILGLPWLRKVNPDIDWRAGLMNIKVEEEEEVKEDEAEVEEQYQRIMGNRKQRRKWWKEGILEDTMDELWVAARVTYSAELAYEESKKEKGSMEEIVPAEFHKYQKVFSEEESHCLPEHKPYDYTIDLKPDVPEMI</sequence>
<gene>
    <name evidence="2" type="ORF">Moror_699</name>
</gene>
<accession>V2WJW8</accession>
<evidence type="ECO:0000313" key="2">
    <source>
        <dbReference type="EMBL" id="ESK81897.1"/>
    </source>
</evidence>
<dbReference type="AlphaFoldDB" id="V2WJW8"/>